<keyword evidence="3" id="KW-1185">Reference proteome</keyword>
<dbReference type="AlphaFoldDB" id="A0A8S1PQ83"/>
<feature type="repeat" description="WD" evidence="1">
    <location>
        <begin position="494"/>
        <end position="526"/>
    </location>
</feature>
<dbReference type="PROSITE" id="PS50082">
    <property type="entry name" value="WD_REPEATS_2"/>
    <property type="match status" value="2"/>
</dbReference>
<dbReference type="Pfam" id="PF00400">
    <property type="entry name" value="WD40"/>
    <property type="match status" value="3"/>
</dbReference>
<evidence type="ECO:0008006" key="4">
    <source>
        <dbReference type="Google" id="ProtNLM"/>
    </source>
</evidence>
<accession>A0A8S1PQ83</accession>
<organism evidence="2 3">
    <name type="scientific">Paramecium primaurelia</name>
    <dbReference type="NCBI Taxonomy" id="5886"/>
    <lineage>
        <taxon>Eukaryota</taxon>
        <taxon>Sar</taxon>
        <taxon>Alveolata</taxon>
        <taxon>Ciliophora</taxon>
        <taxon>Intramacronucleata</taxon>
        <taxon>Oligohymenophorea</taxon>
        <taxon>Peniculida</taxon>
        <taxon>Parameciidae</taxon>
        <taxon>Paramecium</taxon>
    </lineage>
</organism>
<keyword evidence="1" id="KW-0853">WD repeat</keyword>
<proteinExistence type="predicted"/>
<dbReference type="PANTHER" id="PTHR19920:SF0">
    <property type="entry name" value="CYTOSOLIC IRON-SULFUR PROTEIN ASSEMBLY PROTEIN CIAO1-RELATED"/>
    <property type="match status" value="1"/>
</dbReference>
<dbReference type="PANTHER" id="PTHR19920">
    <property type="entry name" value="WD40 PROTEIN CIAO1"/>
    <property type="match status" value="1"/>
</dbReference>
<evidence type="ECO:0000313" key="2">
    <source>
        <dbReference type="EMBL" id="CAD8105590.1"/>
    </source>
</evidence>
<name>A0A8S1PQ83_PARPR</name>
<comment type="caution">
    <text evidence="2">The sequence shown here is derived from an EMBL/GenBank/DDBJ whole genome shotgun (WGS) entry which is preliminary data.</text>
</comment>
<dbReference type="PROSITE" id="PS50294">
    <property type="entry name" value="WD_REPEATS_REGION"/>
    <property type="match status" value="2"/>
</dbReference>
<gene>
    <name evidence="2" type="ORF">PPRIM_AZ9-3.1.T1280007</name>
</gene>
<evidence type="ECO:0000313" key="3">
    <source>
        <dbReference type="Proteomes" id="UP000688137"/>
    </source>
</evidence>
<dbReference type="GO" id="GO:0097361">
    <property type="term" value="C:cytosolic [4Fe-4S] assembly targeting complex"/>
    <property type="evidence" value="ECO:0007669"/>
    <property type="project" value="TreeGrafter"/>
</dbReference>
<dbReference type="GO" id="GO:0016226">
    <property type="term" value="P:iron-sulfur cluster assembly"/>
    <property type="evidence" value="ECO:0007669"/>
    <property type="project" value="TreeGrafter"/>
</dbReference>
<sequence length="712" mass="85526">MKHFQQDSCQQHNKKAIFLNQSEVDPQFKNLCLQCVSELKNELIVIEDFQQSIQELIINLIKEREQLNQNNLQCLIHLKDCILQFKMKQIISIDKYIQCIDQQINIMDEFQKQIYDYQIPIDNVDQFLSKYTEIEQLHINYEGIRDVLMSNLNSIQIQDLMPEFQEIINNIIFESQTDVVVTLSHIKSHIFPKNYDKEKLKIFCEKHNRQILMLDLNKEKTLQNRLACIDCIEEYAIKFTKLENFEQQWKDYQNTIQQENNKFNERITNTNKTILQYMNDFYKLLQNELKYIQKQLTGHANDYRKKIRQPIFKTIFQLSKEEIFEIAEELSNQNTQEKLTKEFESQYHIFKIQLDKILEDQEIIIQQLYKKMQKQIQESYYNSINQHNINQQKIKPFKYEIMKQNCIKQQESCYALAFNNDSSILIAGCNTKIKIYQFINEELKEKQIISEHKEDVTCLIFMKKRNHFISGSKDGSIIIWSIDNNQQWYCQQRLEDHNEKILCLILNEFEDLLISSSWDKTIRFWNNTTKWINTQTILEHNEQVWSISLSPSQTKLISCGNDRIILILEHKKQENFWIIVQKISVEVRGYRICFLSDNSFVFQQWISNLMNFYQYDDTKNEFKKKRDTIVKSGNSCDYLSPLQYIDSKSLLVNKNGFHINMIRRNEEETLKTEFTINFDTNYIYISISKDGEFLATWDSKTQEIQIRKFLID</sequence>
<reference evidence="2" key="1">
    <citation type="submission" date="2021-01" db="EMBL/GenBank/DDBJ databases">
        <authorList>
            <consortium name="Genoscope - CEA"/>
            <person name="William W."/>
        </authorList>
    </citation>
    <scope>NUCLEOTIDE SEQUENCE</scope>
</reference>
<protein>
    <recommendedName>
        <fullName evidence="4">WD40-repeat-containing domain</fullName>
    </recommendedName>
</protein>
<evidence type="ECO:0000256" key="1">
    <source>
        <dbReference type="PROSITE-ProRule" id="PRU00221"/>
    </source>
</evidence>
<dbReference type="SMART" id="SM00320">
    <property type="entry name" value="WD40"/>
    <property type="match status" value="4"/>
</dbReference>
<dbReference type="InterPro" id="IPR001680">
    <property type="entry name" value="WD40_rpt"/>
</dbReference>
<feature type="repeat" description="WD" evidence="1">
    <location>
        <begin position="449"/>
        <end position="486"/>
    </location>
</feature>
<dbReference type="EMBL" id="CAJJDM010000131">
    <property type="protein sequence ID" value="CAD8105590.1"/>
    <property type="molecule type" value="Genomic_DNA"/>
</dbReference>
<dbReference type="Proteomes" id="UP000688137">
    <property type="component" value="Unassembled WGS sequence"/>
</dbReference>